<feature type="compositionally biased region" description="Polar residues" evidence="5">
    <location>
        <begin position="890"/>
        <end position="902"/>
    </location>
</feature>
<feature type="region of interest" description="Disordered" evidence="5">
    <location>
        <begin position="774"/>
        <end position="822"/>
    </location>
</feature>
<dbReference type="FunCoup" id="G0MHY3">
    <property type="interactions" value="1655"/>
</dbReference>
<proteinExistence type="predicted"/>
<gene>
    <name evidence="7" type="primary">Cbn-nra-3</name>
    <name evidence="7" type="ORF">CAEBREN_04606</name>
</gene>
<dbReference type="InterPro" id="IPR019787">
    <property type="entry name" value="Znf_PHD-finger"/>
</dbReference>
<feature type="region of interest" description="Disordered" evidence="5">
    <location>
        <begin position="52"/>
        <end position="673"/>
    </location>
</feature>
<sequence>MSTSFPNTNGNVPPYNPQANGSFNQYPQGGPPGAYTPMEHFHHNMYPPNGYGMPPGQPNMGGPAQPAPPMPQKTPTAQQYPGGGGGMKLPPYDNNSMMNGYMGYPPQHQRPPGQAPQNGPPPNYNAQQMPPPNNPYAPVHDPYRMYPPMGAQAAQPPNPATSSAQRLPSQNNGVPSQTTPNQTTPHQYPTQQPLPPNMQGGSQYQGMPPANAPPLQHYQPSNNMNGTTPGKTIAQQAFPPLQPPKQAKPEEQRPNNAAGAVNPHQPFPGQYDGPGAPYESFGAAPGGYPGYGQPNANQAGPGNMGMNGGTTPGDTGSFGFNPSLYAPSNQSTSGQPQGHGTPTHPASGHHTPGHHTPGNQTPGNRTPGHQTPGLHPSGHQAPGHHTPGHQTPGHQTPGNHTPGHTASGQNTPSATTGPSGNPFASMGSQGGNQGHFQTNDTSNSQGNSGNYGSMNPTQAPNIVDLQAERGTPGQPTPKTPGTPGSHGPMGASNVNPLSHHKPPQQPGMQNNMQPPQYNQNNLMSPTHVTNGNTPQKHSSTSPMGSSLPPLNGYTPMAHNMQSPAASTTSEPTFKEPAIPIRHSPSHLQSPAHPPPNGAPPAYNAPSSSTRIPETSSASTPARPTEPTFAVPTLPAAATLAQASSANQVSTKPKTSPPKKRADGVPEPPTQETPFTLVTHYELPATTVVLRDTLTVGPDKKLHPQVEKHYFSRKRQQLRVPYPEGTNAKNAPVVEPDTFGFMQGTKYFDQKYHRIDAVPQTAPPVLSRSQSMLVSPGFNATQPSSSGRQPAKKARSASDASEPVFNAPLPPGPRQPARPPVDPRVQQIQMQQYHHNMQMKMHQQQQMAAHQQHMARMAQAGNGASTSNPAVPPALVANTLPPLTAPPALQRTESMPQLPSQQQPAMGGAMPPHMGGGLPPLNGNPAEGQTDKANTGPASSHYPHTTGLPPLTLGNPAQGGTQNHDFFGNPSTTNQAQVHCAGCHNFVLPGSPTLCCMYHECKNVYHRECTRLSLDAFNNFNGIPQARWVCPTCEVHVRPAPMQHA</sequence>
<dbReference type="PROSITE" id="PS50016">
    <property type="entry name" value="ZF_PHD_2"/>
    <property type="match status" value="1"/>
</dbReference>
<feature type="compositionally biased region" description="Polar residues" evidence="5">
    <location>
        <begin position="559"/>
        <end position="571"/>
    </location>
</feature>
<feature type="region of interest" description="Disordered" evidence="5">
    <location>
        <begin position="1"/>
        <end position="32"/>
    </location>
</feature>
<reference evidence="8" key="1">
    <citation type="submission" date="2011-07" db="EMBL/GenBank/DDBJ databases">
        <authorList>
            <consortium name="Caenorhabditis brenneri Sequencing and Analysis Consortium"/>
            <person name="Wilson R.K."/>
        </authorList>
    </citation>
    <scope>NUCLEOTIDE SEQUENCE [LARGE SCALE GENOMIC DNA]</scope>
    <source>
        <strain evidence="8">PB2801</strain>
    </source>
</reference>
<feature type="compositionally biased region" description="Polar residues" evidence="5">
    <location>
        <begin position="522"/>
        <end position="544"/>
    </location>
</feature>
<dbReference type="Gene3D" id="3.30.40.10">
    <property type="entry name" value="Zinc/RING finger domain, C3HC4 (zinc finger)"/>
    <property type="match status" value="1"/>
</dbReference>
<feature type="compositionally biased region" description="Low complexity" evidence="5">
    <location>
        <begin position="903"/>
        <end position="925"/>
    </location>
</feature>
<feature type="compositionally biased region" description="Polar residues" evidence="5">
    <location>
        <begin position="160"/>
        <end position="174"/>
    </location>
</feature>
<dbReference type="InterPro" id="IPR011011">
    <property type="entry name" value="Znf_FYVE_PHD"/>
</dbReference>
<dbReference type="InterPro" id="IPR001965">
    <property type="entry name" value="Znf_PHD"/>
</dbReference>
<dbReference type="PROSITE" id="PS01359">
    <property type="entry name" value="ZF_PHD_1"/>
    <property type="match status" value="1"/>
</dbReference>
<feature type="region of interest" description="Disordered" evidence="5">
    <location>
        <begin position="883"/>
        <end position="946"/>
    </location>
</feature>
<feature type="compositionally biased region" description="Low complexity" evidence="5">
    <location>
        <begin position="383"/>
        <end position="398"/>
    </location>
</feature>
<feature type="compositionally biased region" description="Polar residues" evidence="5">
    <location>
        <begin position="609"/>
        <end position="621"/>
    </location>
</feature>
<dbReference type="STRING" id="135651.G0MHY3"/>
<name>G0MHY3_CAEBE</name>
<evidence type="ECO:0000256" key="3">
    <source>
        <dbReference type="ARBA" id="ARBA00022833"/>
    </source>
</evidence>
<dbReference type="InParanoid" id="G0MHY3"/>
<dbReference type="InterPro" id="IPR019786">
    <property type="entry name" value="Zinc_finger_PHD-type_CS"/>
</dbReference>
<dbReference type="CDD" id="cd15489">
    <property type="entry name" value="PHD_SF"/>
    <property type="match status" value="1"/>
</dbReference>
<feature type="compositionally biased region" description="Low complexity" evidence="5">
    <location>
        <begin position="506"/>
        <end position="521"/>
    </location>
</feature>
<feature type="compositionally biased region" description="Polar residues" evidence="5">
    <location>
        <begin position="1"/>
        <end position="27"/>
    </location>
</feature>
<feature type="compositionally biased region" description="Pro residues" evidence="5">
    <location>
        <begin position="118"/>
        <end position="135"/>
    </location>
</feature>
<dbReference type="EMBL" id="GL379795">
    <property type="protein sequence ID" value="EGT59523.1"/>
    <property type="molecule type" value="Genomic_DNA"/>
</dbReference>
<dbReference type="OrthoDB" id="5877958at2759"/>
<keyword evidence="1" id="KW-0479">Metal-binding</keyword>
<evidence type="ECO:0000259" key="6">
    <source>
        <dbReference type="PROSITE" id="PS50016"/>
    </source>
</evidence>
<feature type="compositionally biased region" description="Low complexity" evidence="5">
    <location>
        <begin position="338"/>
        <end position="363"/>
    </location>
</feature>
<dbReference type="GO" id="GO:0008270">
    <property type="term" value="F:zinc ion binding"/>
    <property type="evidence" value="ECO:0007669"/>
    <property type="project" value="UniProtKB-KW"/>
</dbReference>
<evidence type="ECO:0000256" key="4">
    <source>
        <dbReference type="PROSITE-ProRule" id="PRU00146"/>
    </source>
</evidence>
<evidence type="ECO:0000313" key="7">
    <source>
        <dbReference type="EMBL" id="EGT59523.1"/>
    </source>
</evidence>
<keyword evidence="8" id="KW-1185">Reference proteome</keyword>
<feature type="domain" description="PHD-type" evidence="6">
    <location>
        <begin position="976"/>
        <end position="1035"/>
    </location>
</feature>
<dbReference type="InterPro" id="IPR013083">
    <property type="entry name" value="Znf_RING/FYVE/PHD"/>
</dbReference>
<feature type="compositionally biased region" description="Low complexity" evidence="5">
    <location>
        <begin position="175"/>
        <end position="191"/>
    </location>
</feature>
<dbReference type="eggNOG" id="ENOG502TH1S">
    <property type="taxonomic scope" value="Eukaryota"/>
</dbReference>
<feature type="compositionally biased region" description="Low complexity" evidence="5">
    <location>
        <begin position="599"/>
        <end position="608"/>
    </location>
</feature>
<dbReference type="SMART" id="SM00249">
    <property type="entry name" value="PHD"/>
    <property type="match status" value="1"/>
</dbReference>
<keyword evidence="3" id="KW-0862">Zinc</keyword>
<feature type="compositionally biased region" description="Polar residues" evidence="5">
    <location>
        <begin position="326"/>
        <end position="336"/>
    </location>
</feature>
<organism evidence="8">
    <name type="scientific">Caenorhabditis brenneri</name>
    <name type="common">Nematode worm</name>
    <dbReference type="NCBI Taxonomy" id="135651"/>
    <lineage>
        <taxon>Eukaryota</taxon>
        <taxon>Metazoa</taxon>
        <taxon>Ecdysozoa</taxon>
        <taxon>Nematoda</taxon>
        <taxon>Chromadorea</taxon>
        <taxon>Rhabditida</taxon>
        <taxon>Rhabditina</taxon>
        <taxon>Rhabditomorpha</taxon>
        <taxon>Rhabditoidea</taxon>
        <taxon>Rhabditidae</taxon>
        <taxon>Peloderinae</taxon>
        <taxon>Caenorhabditis</taxon>
    </lineage>
</organism>
<feature type="compositionally biased region" description="Gly residues" evidence="5">
    <location>
        <begin position="302"/>
        <end position="311"/>
    </location>
</feature>
<evidence type="ECO:0000256" key="1">
    <source>
        <dbReference type="ARBA" id="ARBA00022723"/>
    </source>
</evidence>
<feature type="compositionally biased region" description="Low complexity" evidence="5">
    <location>
        <begin position="52"/>
        <end position="64"/>
    </location>
</feature>
<feature type="compositionally biased region" description="Polar residues" evidence="5">
    <location>
        <begin position="402"/>
        <end position="419"/>
    </location>
</feature>
<feature type="compositionally biased region" description="Polar residues" evidence="5">
    <location>
        <begin position="774"/>
        <end position="787"/>
    </location>
</feature>
<feature type="compositionally biased region" description="Pro residues" evidence="5">
    <location>
        <begin position="807"/>
        <end position="821"/>
    </location>
</feature>
<evidence type="ECO:0000256" key="5">
    <source>
        <dbReference type="SAM" id="MobiDB-lite"/>
    </source>
</evidence>
<feature type="compositionally biased region" description="Low complexity" evidence="5">
    <location>
        <begin position="629"/>
        <end position="653"/>
    </location>
</feature>
<dbReference type="OMA" id="THYELPA"/>
<dbReference type="Proteomes" id="UP000008068">
    <property type="component" value="Unassembled WGS sequence"/>
</dbReference>
<protein>
    <submittedName>
        <fullName evidence="7">CBN-NRA-3 protein</fullName>
    </submittedName>
</protein>
<evidence type="ECO:0000256" key="2">
    <source>
        <dbReference type="ARBA" id="ARBA00022771"/>
    </source>
</evidence>
<feature type="compositionally biased region" description="Low complexity" evidence="5">
    <location>
        <begin position="442"/>
        <end position="455"/>
    </location>
</feature>
<dbReference type="SUPFAM" id="SSF57903">
    <property type="entry name" value="FYVE/PHD zinc finger"/>
    <property type="match status" value="1"/>
</dbReference>
<dbReference type="HOGENOM" id="CLU_292084_0_0_1"/>
<dbReference type="AlphaFoldDB" id="G0MHY3"/>
<evidence type="ECO:0000313" key="8">
    <source>
        <dbReference type="Proteomes" id="UP000008068"/>
    </source>
</evidence>
<keyword evidence="2 4" id="KW-0863">Zinc-finger</keyword>
<feature type="compositionally biased region" description="Polar residues" evidence="5">
    <location>
        <begin position="218"/>
        <end position="235"/>
    </location>
</feature>
<accession>G0MHY3</accession>